<dbReference type="PANTHER" id="PTHR48100">
    <property type="entry name" value="BROAD-SPECIFICITY PHOSPHATASE YOR283W-RELATED"/>
    <property type="match status" value="1"/>
</dbReference>
<sequence length="347" mass="38890">MDVIAHFLRHQKGEHKAKGFSADQLALIRDSDLTAEGRSNCQIFSDNFSDSRYVTHIWCSPMTRTIRTALLCFQSAIARGVEVEALEILQNWDTSPNGIGMDKEDLCKKFGEQVDFDKFEEGWNDKSSGRWASNSQTSNIPALKFALNDLRSTTNMVEVVIISHGSVLRELTNRRGGWRSGEVRSYLIGVTGEPWFLLDKSDLEDRRCRPLNQNMTPTSDRVQLEPLSPSILVETLTHKHSESFEKASAVKIKVVIQIVAKNTSKKIKKELLETSKRCETHVNTLFKLFQEESPPIKVEGGDVEDVKARPIIGSKQGPITSQASKIPIAIGKIKDHDTARKTSLKVA</sequence>
<name>A0A4Z1EGX9_9HELO</name>
<dbReference type="SUPFAM" id="SSF53254">
    <property type="entry name" value="Phosphoglycerate mutase-like"/>
    <property type="match status" value="1"/>
</dbReference>
<dbReference type="Proteomes" id="UP000297777">
    <property type="component" value="Unassembled WGS sequence"/>
</dbReference>
<dbReference type="GO" id="GO:0016791">
    <property type="term" value="F:phosphatase activity"/>
    <property type="evidence" value="ECO:0007669"/>
    <property type="project" value="TreeGrafter"/>
</dbReference>
<dbReference type="Pfam" id="PF00300">
    <property type="entry name" value="His_Phos_1"/>
    <property type="match status" value="1"/>
</dbReference>
<dbReference type="EMBL" id="PQXH01000209">
    <property type="protein sequence ID" value="TGO08437.1"/>
    <property type="molecule type" value="Genomic_DNA"/>
</dbReference>
<dbReference type="GO" id="GO:0005829">
    <property type="term" value="C:cytosol"/>
    <property type="evidence" value="ECO:0007669"/>
    <property type="project" value="TreeGrafter"/>
</dbReference>
<comment type="caution">
    <text evidence="1">The sequence shown here is derived from an EMBL/GenBank/DDBJ whole genome shotgun (WGS) entry which is preliminary data.</text>
</comment>
<organism evidence="1 2">
    <name type="scientific">Botrytis tulipae</name>
    <dbReference type="NCBI Taxonomy" id="87230"/>
    <lineage>
        <taxon>Eukaryota</taxon>
        <taxon>Fungi</taxon>
        <taxon>Dikarya</taxon>
        <taxon>Ascomycota</taxon>
        <taxon>Pezizomycotina</taxon>
        <taxon>Leotiomycetes</taxon>
        <taxon>Helotiales</taxon>
        <taxon>Sclerotiniaceae</taxon>
        <taxon>Botrytis</taxon>
    </lineage>
</organism>
<dbReference type="AlphaFoldDB" id="A0A4Z1EGX9"/>
<evidence type="ECO:0000313" key="1">
    <source>
        <dbReference type="EMBL" id="TGO08437.1"/>
    </source>
</evidence>
<reference evidence="1 2" key="1">
    <citation type="submission" date="2017-12" db="EMBL/GenBank/DDBJ databases">
        <title>Comparative genomics of Botrytis spp.</title>
        <authorList>
            <person name="Valero-Jimenez C.A."/>
            <person name="Tapia P."/>
            <person name="Veloso J."/>
            <person name="Silva-Moreno E."/>
            <person name="Staats M."/>
            <person name="Valdes J.H."/>
            <person name="Van Kan J.A.L."/>
        </authorList>
    </citation>
    <scope>NUCLEOTIDE SEQUENCE [LARGE SCALE GENOMIC DNA]</scope>
    <source>
        <strain evidence="1 2">Bt9001</strain>
    </source>
</reference>
<dbReference type="InterPro" id="IPR050275">
    <property type="entry name" value="PGM_Phosphatase"/>
</dbReference>
<dbReference type="InterPro" id="IPR029033">
    <property type="entry name" value="His_PPase_superfam"/>
</dbReference>
<dbReference type="Gene3D" id="3.40.50.1240">
    <property type="entry name" value="Phosphoglycerate mutase-like"/>
    <property type="match status" value="1"/>
</dbReference>
<accession>A0A4Z1EGX9</accession>
<proteinExistence type="predicted"/>
<keyword evidence="2" id="KW-1185">Reference proteome</keyword>
<dbReference type="OrthoDB" id="496981at2759"/>
<protein>
    <submittedName>
        <fullName evidence="1">Uncharacterized protein</fullName>
    </submittedName>
</protein>
<dbReference type="InterPro" id="IPR013078">
    <property type="entry name" value="His_Pase_superF_clade-1"/>
</dbReference>
<evidence type="ECO:0000313" key="2">
    <source>
        <dbReference type="Proteomes" id="UP000297777"/>
    </source>
</evidence>
<gene>
    <name evidence="1" type="ORF">BTUL_0209g00070</name>
</gene>
<dbReference type="PANTHER" id="PTHR48100:SF66">
    <property type="entry name" value="BROAD-SPECIFICITY PHOSPHATASE YOR283W"/>
    <property type="match status" value="1"/>
</dbReference>